<dbReference type="Proteomes" id="UP000747110">
    <property type="component" value="Unassembled WGS sequence"/>
</dbReference>
<accession>A0A8J4G0E6</accession>
<keyword evidence="3" id="KW-1185">Reference proteome</keyword>
<reference evidence="2" key="1">
    <citation type="journal article" date="2021" name="Proc. Natl. Acad. Sci. U.S.A.">
        <title>Three genomes in the algal genus Volvox reveal the fate of a haploid sex-determining region after a transition to homothallism.</title>
        <authorList>
            <person name="Yamamoto K."/>
            <person name="Hamaji T."/>
            <person name="Kawai-Toyooka H."/>
            <person name="Matsuzaki R."/>
            <person name="Takahashi F."/>
            <person name="Nishimura Y."/>
            <person name="Kawachi M."/>
            <person name="Noguchi H."/>
            <person name="Minakuchi Y."/>
            <person name="Umen J.G."/>
            <person name="Toyoda A."/>
            <person name="Nozaki H."/>
        </authorList>
    </citation>
    <scope>NUCLEOTIDE SEQUENCE</scope>
    <source>
        <strain evidence="2">NIES-3786</strain>
    </source>
</reference>
<comment type="caution">
    <text evidence="2">The sequence shown here is derived from an EMBL/GenBank/DDBJ whole genome shotgun (WGS) entry which is preliminary data.</text>
</comment>
<gene>
    <name evidence="2" type="ORF">Vretifemale_20900</name>
</gene>
<organism evidence="2 3">
    <name type="scientific">Volvox reticuliferus</name>
    <dbReference type="NCBI Taxonomy" id="1737510"/>
    <lineage>
        <taxon>Eukaryota</taxon>
        <taxon>Viridiplantae</taxon>
        <taxon>Chlorophyta</taxon>
        <taxon>core chlorophytes</taxon>
        <taxon>Chlorophyceae</taxon>
        <taxon>CS clade</taxon>
        <taxon>Chlamydomonadales</taxon>
        <taxon>Volvocaceae</taxon>
        <taxon>Volvox</taxon>
    </lineage>
</organism>
<dbReference type="EMBL" id="BNCP01000106">
    <property type="protein sequence ID" value="GIL93498.1"/>
    <property type="molecule type" value="Genomic_DNA"/>
</dbReference>
<sequence length="118" mass="12197">TSSHASGAATQRLVVVYEENKRRHGDSQAGSPTSPPRSTGASGFKKFVVVRDQLGGAEGPRRSTEERCVVYRVLGGGGRSSAIMRIDGQPAAIAAGEGCLLAACTEPTRAAAVQVSKQ</sequence>
<evidence type="ECO:0000313" key="3">
    <source>
        <dbReference type="Proteomes" id="UP000747110"/>
    </source>
</evidence>
<dbReference type="AlphaFoldDB" id="A0A8J4G0E6"/>
<feature type="compositionally biased region" description="Polar residues" evidence="1">
    <location>
        <begin position="28"/>
        <end position="41"/>
    </location>
</feature>
<proteinExistence type="predicted"/>
<name>A0A8J4G0E6_9CHLO</name>
<feature type="non-terminal residue" evidence="2">
    <location>
        <position position="1"/>
    </location>
</feature>
<evidence type="ECO:0000256" key="1">
    <source>
        <dbReference type="SAM" id="MobiDB-lite"/>
    </source>
</evidence>
<protein>
    <submittedName>
        <fullName evidence="2">Uncharacterized protein</fullName>
    </submittedName>
</protein>
<feature type="region of interest" description="Disordered" evidence="1">
    <location>
        <begin position="1"/>
        <end position="45"/>
    </location>
</feature>
<evidence type="ECO:0000313" key="2">
    <source>
        <dbReference type="EMBL" id="GIL93498.1"/>
    </source>
</evidence>